<keyword evidence="11" id="KW-0479">Metal-binding</keyword>
<dbReference type="PANTHER" id="PTHR42837">
    <property type="entry name" value="REGULATOR OF SIGMA-E PROTEASE RSEP"/>
    <property type="match status" value="1"/>
</dbReference>
<evidence type="ECO:0000256" key="11">
    <source>
        <dbReference type="RuleBase" id="RU362031"/>
    </source>
</evidence>
<evidence type="ECO:0000256" key="3">
    <source>
        <dbReference type="ARBA" id="ARBA00007931"/>
    </source>
</evidence>
<dbReference type="PROSITE" id="PS50106">
    <property type="entry name" value="PDZ"/>
    <property type="match status" value="1"/>
</dbReference>
<accession>A0A8J6PJT0</accession>
<dbReference type="InterPro" id="IPR004387">
    <property type="entry name" value="Pept_M50_Zn"/>
</dbReference>
<dbReference type="InterPro" id="IPR008915">
    <property type="entry name" value="Peptidase_M50"/>
</dbReference>
<dbReference type="GO" id="GO:0004222">
    <property type="term" value="F:metalloendopeptidase activity"/>
    <property type="evidence" value="ECO:0007669"/>
    <property type="project" value="InterPro"/>
</dbReference>
<comment type="caution">
    <text evidence="13">The sequence shown here is derived from an EMBL/GenBank/DDBJ whole genome shotgun (WGS) entry which is preliminary data.</text>
</comment>
<dbReference type="CDD" id="cd23081">
    <property type="entry name" value="cpPDZ_EcRseP-like"/>
    <property type="match status" value="1"/>
</dbReference>
<comment type="cofactor">
    <cofactor evidence="1 11">
        <name>Zn(2+)</name>
        <dbReference type="ChEBI" id="CHEBI:29105"/>
    </cofactor>
</comment>
<evidence type="ECO:0000256" key="5">
    <source>
        <dbReference type="ARBA" id="ARBA00022692"/>
    </source>
</evidence>
<keyword evidence="10 11" id="KW-0472">Membrane</keyword>
<reference evidence="13" key="1">
    <citation type="submission" date="2020-09" db="EMBL/GenBank/DDBJ databases">
        <title>Genome seq and assembly of Tianweitania sp.</title>
        <authorList>
            <person name="Chhetri G."/>
        </authorList>
    </citation>
    <scope>NUCLEOTIDE SEQUENCE</scope>
    <source>
        <strain evidence="13">Rool2</strain>
    </source>
</reference>
<dbReference type="Pfam" id="PF02163">
    <property type="entry name" value="Peptidase_M50"/>
    <property type="match status" value="1"/>
</dbReference>
<dbReference type="Pfam" id="PF17820">
    <property type="entry name" value="PDZ_6"/>
    <property type="match status" value="1"/>
</dbReference>
<feature type="domain" description="PDZ" evidence="12">
    <location>
        <begin position="142"/>
        <end position="185"/>
    </location>
</feature>
<dbReference type="SMART" id="SM00228">
    <property type="entry name" value="PDZ"/>
    <property type="match status" value="1"/>
</dbReference>
<dbReference type="CDD" id="cd06163">
    <property type="entry name" value="S2P-M50_PDZ_RseP-like"/>
    <property type="match status" value="1"/>
</dbReference>
<dbReference type="InterPro" id="IPR001478">
    <property type="entry name" value="PDZ"/>
</dbReference>
<feature type="transmembrane region" description="Helical" evidence="11">
    <location>
        <begin position="355"/>
        <end position="373"/>
    </location>
</feature>
<feature type="transmembrane region" description="Helical" evidence="11">
    <location>
        <begin position="13"/>
        <end position="32"/>
    </location>
</feature>
<dbReference type="InterPro" id="IPR041489">
    <property type="entry name" value="PDZ_6"/>
</dbReference>
<keyword evidence="7 11" id="KW-0862">Zinc</keyword>
<feature type="transmembrane region" description="Helical" evidence="11">
    <location>
        <begin position="127"/>
        <end position="147"/>
    </location>
</feature>
<organism evidence="13 14">
    <name type="scientific">Oryzicola mucosus</name>
    <dbReference type="NCBI Taxonomy" id="2767425"/>
    <lineage>
        <taxon>Bacteria</taxon>
        <taxon>Pseudomonadati</taxon>
        <taxon>Pseudomonadota</taxon>
        <taxon>Alphaproteobacteria</taxon>
        <taxon>Hyphomicrobiales</taxon>
        <taxon>Phyllobacteriaceae</taxon>
        <taxon>Oryzicola</taxon>
    </lineage>
</organism>
<dbReference type="EMBL" id="JACVVX010000005">
    <property type="protein sequence ID" value="MBD0416299.1"/>
    <property type="molecule type" value="Genomic_DNA"/>
</dbReference>
<dbReference type="AlphaFoldDB" id="A0A8J6PJT0"/>
<dbReference type="Proteomes" id="UP000643405">
    <property type="component" value="Unassembled WGS sequence"/>
</dbReference>
<evidence type="ECO:0000256" key="10">
    <source>
        <dbReference type="ARBA" id="ARBA00023136"/>
    </source>
</evidence>
<dbReference type="SUPFAM" id="SSF50156">
    <property type="entry name" value="PDZ domain-like"/>
    <property type="match status" value="1"/>
</dbReference>
<evidence type="ECO:0000313" key="13">
    <source>
        <dbReference type="EMBL" id="MBD0416299.1"/>
    </source>
</evidence>
<dbReference type="GO" id="GO:0016020">
    <property type="term" value="C:membrane"/>
    <property type="evidence" value="ECO:0007669"/>
    <property type="project" value="UniProtKB-SubCell"/>
</dbReference>
<dbReference type="EC" id="3.4.24.-" evidence="11"/>
<protein>
    <recommendedName>
        <fullName evidence="11">Zinc metalloprotease</fullName>
        <ecNumber evidence="11">3.4.24.-</ecNumber>
    </recommendedName>
</protein>
<evidence type="ECO:0000256" key="7">
    <source>
        <dbReference type="ARBA" id="ARBA00022833"/>
    </source>
</evidence>
<gene>
    <name evidence="13" type="primary">rseP</name>
    <name evidence="13" type="ORF">ICI42_16725</name>
</gene>
<evidence type="ECO:0000256" key="9">
    <source>
        <dbReference type="ARBA" id="ARBA00023049"/>
    </source>
</evidence>
<dbReference type="NCBIfam" id="TIGR00054">
    <property type="entry name" value="RIP metalloprotease RseP"/>
    <property type="match status" value="1"/>
</dbReference>
<proteinExistence type="inferred from homology"/>
<keyword evidence="4" id="KW-0645">Protease</keyword>
<feature type="transmembrane region" description="Helical" evidence="11">
    <location>
        <begin position="308"/>
        <end position="327"/>
    </location>
</feature>
<evidence type="ECO:0000256" key="4">
    <source>
        <dbReference type="ARBA" id="ARBA00022670"/>
    </source>
</evidence>
<evidence type="ECO:0000256" key="2">
    <source>
        <dbReference type="ARBA" id="ARBA00004141"/>
    </source>
</evidence>
<evidence type="ECO:0000256" key="1">
    <source>
        <dbReference type="ARBA" id="ARBA00001947"/>
    </source>
</evidence>
<evidence type="ECO:0000313" key="14">
    <source>
        <dbReference type="Proteomes" id="UP000643405"/>
    </source>
</evidence>
<comment type="similarity">
    <text evidence="3 11">Belongs to the peptidase M50B family.</text>
</comment>
<name>A0A8J6PJT0_9HYPH</name>
<evidence type="ECO:0000256" key="8">
    <source>
        <dbReference type="ARBA" id="ARBA00022989"/>
    </source>
</evidence>
<comment type="subcellular location">
    <subcellularLocation>
        <location evidence="2">Membrane</location>
        <topology evidence="2">Multi-pass membrane protein</topology>
    </subcellularLocation>
</comment>
<keyword evidence="8 11" id="KW-1133">Transmembrane helix</keyword>
<evidence type="ECO:0000259" key="12">
    <source>
        <dbReference type="PROSITE" id="PS50106"/>
    </source>
</evidence>
<dbReference type="PANTHER" id="PTHR42837:SF2">
    <property type="entry name" value="MEMBRANE METALLOPROTEASE ARASP2, CHLOROPLASTIC-RELATED"/>
    <property type="match status" value="1"/>
</dbReference>
<dbReference type="RefSeq" id="WP_188165731.1">
    <property type="nucleotide sequence ID" value="NZ_JACVVX010000005.1"/>
</dbReference>
<sequence>MTDYLPSFLSTDGILIGTIIPFLFVLTVVVFVHEMGHYLVGRWCGIGVKAFSIGFGPEIVGFNDRHGTRWKLSAIPLGGYVKFVGDMNATSTPDAAAEAQLSAEDRKVAFHTQPVWKRAATVIAGPLFNFILTIAVFAVFFGVYGRYVMDPVVAEVRPDSPAAIAGIEPGDRFVSVDGRPVTTFSDVQRIVSARGGDPLVFVMSRDGRDVTLTATPELADQQDGLGNTVKVAVIGVVSNEEVGQPRLITYSPGEALVQAVNDTGYVIARTGQFLQRFAFGREDKCQLGGPVKIAGMAGQAAKIGFESLIQLAALLSVGIGFLNLLPIPPLDGGHLLFYAIEAVKGRPVSERAMEAVYRVGFVAVLAFMAFVFWNDLFGC</sequence>
<dbReference type="Gene3D" id="2.30.42.10">
    <property type="match status" value="1"/>
</dbReference>
<keyword evidence="6 11" id="KW-0378">Hydrolase</keyword>
<dbReference type="InterPro" id="IPR036034">
    <property type="entry name" value="PDZ_sf"/>
</dbReference>
<evidence type="ECO:0000256" key="6">
    <source>
        <dbReference type="ARBA" id="ARBA00022801"/>
    </source>
</evidence>
<dbReference type="GO" id="GO:0046872">
    <property type="term" value="F:metal ion binding"/>
    <property type="evidence" value="ECO:0007669"/>
    <property type="project" value="UniProtKB-KW"/>
</dbReference>
<keyword evidence="9 11" id="KW-0482">Metalloprotease</keyword>
<dbReference type="GO" id="GO:0006508">
    <property type="term" value="P:proteolysis"/>
    <property type="evidence" value="ECO:0007669"/>
    <property type="project" value="UniProtKB-KW"/>
</dbReference>
<keyword evidence="14" id="KW-1185">Reference proteome</keyword>
<keyword evidence="5 11" id="KW-0812">Transmembrane</keyword>